<accession>A0ABT7DUD0</accession>
<evidence type="ECO:0000259" key="1">
    <source>
        <dbReference type="PROSITE" id="PS50943"/>
    </source>
</evidence>
<dbReference type="PROSITE" id="PS50943">
    <property type="entry name" value="HTH_CROC1"/>
    <property type="match status" value="1"/>
</dbReference>
<name>A0ABT7DUD0_9NEIS</name>
<sequence length="301" mass="32786">MGRNEENLPPTSSHEVLVQQVERAAKPHLRPTQGAAGWLAEQLGNQPSRSSLSRMLSNHTPITLEMLDRIAAACQLSPTDAVNPQRVGKRIESGVLIIHGRAYPCRFELGPELPPQHLGRQDVLIARRHNDSWFIGTRQLPLFGECDHSACLLDVSSTPLPTHHYSVHLFSLNEEWLASAVAGLAECGYAVKGHTSHGSLIDATGKGLHALVIEGSPLVSRAAELFVKRVRMRVRSHIPVIYAALEHSTLGEFGRALPGGSNEYAVDLCPDAIQAVLSQLLTFDPTAKPLPYAHSMEVAIK</sequence>
<dbReference type="EMBL" id="JARRAF010000001">
    <property type="protein sequence ID" value="MDK2122725.1"/>
    <property type="molecule type" value="Genomic_DNA"/>
</dbReference>
<reference evidence="2" key="1">
    <citation type="submission" date="2023-03" db="EMBL/GenBank/DDBJ databases">
        <title>Chitinimonas shenzhenensis gen. nov., sp. nov., a novel member of family Burkholderiaceae isolated from activated sludge collected in Shen Zhen, China.</title>
        <authorList>
            <person name="Wang X."/>
        </authorList>
    </citation>
    <scope>NUCLEOTIDE SEQUENCE</scope>
    <source>
        <strain evidence="2">DQS-5</strain>
    </source>
</reference>
<proteinExistence type="predicted"/>
<comment type="caution">
    <text evidence="2">The sequence shown here is derived from an EMBL/GenBank/DDBJ whole genome shotgun (WGS) entry which is preliminary data.</text>
</comment>
<keyword evidence="3" id="KW-1185">Reference proteome</keyword>
<feature type="domain" description="HTH cro/C1-type" evidence="1">
    <location>
        <begin position="48"/>
        <end position="81"/>
    </location>
</feature>
<dbReference type="Proteomes" id="UP001172778">
    <property type="component" value="Unassembled WGS sequence"/>
</dbReference>
<gene>
    <name evidence="2" type="ORF">PZA18_01540</name>
</gene>
<dbReference type="RefSeq" id="WP_284099003.1">
    <property type="nucleotide sequence ID" value="NZ_JARRAF010000001.1"/>
</dbReference>
<dbReference type="InterPro" id="IPR001387">
    <property type="entry name" value="Cro/C1-type_HTH"/>
</dbReference>
<organism evidence="2 3">
    <name type="scientific">Parachitinimonas caeni</name>
    <dbReference type="NCBI Taxonomy" id="3031301"/>
    <lineage>
        <taxon>Bacteria</taxon>
        <taxon>Pseudomonadati</taxon>
        <taxon>Pseudomonadota</taxon>
        <taxon>Betaproteobacteria</taxon>
        <taxon>Neisseriales</taxon>
        <taxon>Chitinibacteraceae</taxon>
        <taxon>Parachitinimonas</taxon>
    </lineage>
</organism>
<evidence type="ECO:0000313" key="3">
    <source>
        <dbReference type="Proteomes" id="UP001172778"/>
    </source>
</evidence>
<protein>
    <recommendedName>
        <fullName evidence="1">HTH cro/C1-type domain-containing protein</fullName>
    </recommendedName>
</protein>
<evidence type="ECO:0000313" key="2">
    <source>
        <dbReference type="EMBL" id="MDK2122725.1"/>
    </source>
</evidence>